<reference evidence="7 8" key="1">
    <citation type="submission" date="2023-03" db="EMBL/GenBank/DDBJ databases">
        <title>Genome insight into feeding habits of ladybird beetles.</title>
        <authorList>
            <person name="Li H.-S."/>
            <person name="Huang Y.-H."/>
            <person name="Pang H."/>
        </authorList>
    </citation>
    <scope>NUCLEOTIDE SEQUENCE [LARGE SCALE GENOMIC DNA]</scope>
    <source>
        <strain evidence="7">SYSU_2023b</strain>
        <tissue evidence="7">Whole body</tissue>
    </source>
</reference>
<feature type="signal peptide" evidence="5">
    <location>
        <begin position="1"/>
        <end position="19"/>
    </location>
</feature>
<dbReference type="GO" id="GO:0005615">
    <property type="term" value="C:extracellular space"/>
    <property type="evidence" value="ECO:0007669"/>
    <property type="project" value="InterPro"/>
</dbReference>
<dbReference type="Gene3D" id="3.30.497.10">
    <property type="entry name" value="Antithrombin, subunit I, domain 2"/>
    <property type="match status" value="1"/>
</dbReference>
<sequence>MENMKCIAAFLLFIAFVHAGEVDLIVKGNVDFSKSLYQEILKHKSGNVVLSPLSAQIILGLIQLGARGKTALELAETLHLPKSPNILKQGFKDLISHLKGNNLYDLHTANKIYLDHKLEIKSCFKKDSEKYFDAYLDLINFADNQKAAETINQWIQSRTNDKIKNMVPPEMLSEQTSILLVNTLHFRARWSSPFIPNETKKRKFFKSEYDDIKVDTMHQVEVFNYFENTELDAKLIQLPYQGSDITFTIILPNRIDGLRAIENKLDEFFLPQNYTFETISLFLPKFKINSDFNLIPPLQRLGIQRIFKGGDLSGIIANGKELKITDVFQKAILDVDEEGTEAAAATVVSATLMGRVPSTKPPLEVHVDRPFFYAIRCGKLPLFVGRVTDPTK</sequence>
<dbReference type="InterPro" id="IPR000215">
    <property type="entry name" value="Serpin_fam"/>
</dbReference>
<comment type="similarity">
    <text evidence="1 4">Belongs to the serpin family.</text>
</comment>
<dbReference type="PANTHER" id="PTHR11461:SF211">
    <property type="entry name" value="GH10112P-RELATED"/>
    <property type="match status" value="1"/>
</dbReference>
<keyword evidence="3" id="KW-0722">Serine protease inhibitor</keyword>
<evidence type="ECO:0000256" key="1">
    <source>
        <dbReference type="ARBA" id="ARBA00009500"/>
    </source>
</evidence>
<dbReference type="Pfam" id="PF00079">
    <property type="entry name" value="Serpin"/>
    <property type="match status" value="1"/>
</dbReference>
<evidence type="ECO:0000259" key="6">
    <source>
        <dbReference type="SMART" id="SM00093"/>
    </source>
</evidence>
<evidence type="ECO:0000256" key="4">
    <source>
        <dbReference type="RuleBase" id="RU000411"/>
    </source>
</evidence>
<protein>
    <recommendedName>
        <fullName evidence="6">Serpin domain-containing protein</fullName>
    </recommendedName>
</protein>
<dbReference type="InterPro" id="IPR042185">
    <property type="entry name" value="Serpin_sf_2"/>
</dbReference>
<dbReference type="PANTHER" id="PTHR11461">
    <property type="entry name" value="SERINE PROTEASE INHIBITOR, SERPIN"/>
    <property type="match status" value="1"/>
</dbReference>
<accession>A0AAW1U2D1</accession>
<name>A0AAW1U2D1_9CUCU</name>
<evidence type="ECO:0000313" key="7">
    <source>
        <dbReference type="EMBL" id="KAK9874762.1"/>
    </source>
</evidence>
<evidence type="ECO:0000256" key="2">
    <source>
        <dbReference type="ARBA" id="ARBA00022690"/>
    </source>
</evidence>
<evidence type="ECO:0000313" key="8">
    <source>
        <dbReference type="Proteomes" id="UP001431783"/>
    </source>
</evidence>
<comment type="caution">
    <text evidence="7">The sequence shown here is derived from an EMBL/GenBank/DDBJ whole genome shotgun (WGS) entry which is preliminary data.</text>
</comment>
<dbReference type="AlphaFoldDB" id="A0AAW1U2D1"/>
<dbReference type="Gene3D" id="2.30.39.10">
    <property type="entry name" value="Alpha-1-antitrypsin, domain 1"/>
    <property type="match status" value="1"/>
</dbReference>
<dbReference type="SUPFAM" id="SSF56574">
    <property type="entry name" value="Serpins"/>
    <property type="match status" value="1"/>
</dbReference>
<feature type="chain" id="PRO_5043979750" description="Serpin domain-containing protein" evidence="5">
    <location>
        <begin position="20"/>
        <end position="392"/>
    </location>
</feature>
<dbReference type="PROSITE" id="PS00284">
    <property type="entry name" value="SERPIN"/>
    <property type="match status" value="1"/>
</dbReference>
<dbReference type="SMART" id="SM00093">
    <property type="entry name" value="SERPIN"/>
    <property type="match status" value="1"/>
</dbReference>
<organism evidence="7 8">
    <name type="scientific">Henosepilachna vigintioctopunctata</name>
    <dbReference type="NCBI Taxonomy" id="420089"/>
    <lineage>
        <taxon>Eukaryota</taxon>
        <taxon>Metazoa</taxon>
        <taxon>Ecdysozoa</taxon>
        <taxon>Arthropoda</taxon>
        <taxon>Hexapoda</taxon>
        <taxon>Insecta</taxon>
        <taxon>Pterygota</taxon>
        <taxon>Neoptera</taxon>
        <taxon>Endopterygota</taxon>
        <taxon>Coleoptera</taxon>
        <taxon>Polyphaga</taxon>
        <taxon>Cucujiformia</taxon>
        <taxon>Coccinelloidea</taxon>
        <taxon>Coccinellidae</taxon>
        <taxon>Epilachninae</taxon>
        <taxon>Epilachnini</taxon>
        <taxon>Henosepilachna</taxon>
    </lineage>
</organism>
<dbReference type="InterPro" id="IPR042178">
    <property type="entry name" value="Serpin_sf_1"/>
</dbReference>
<proteinExistence type="inferred from homology"/>
<keyword evidence="2" id="KW-0646">Protease inhibitor</keyword>
<feature type="domain" description="Serpin" evidence="6">
    <location>
        <begin position="34"/>
        <end position="390"/>
    </location>
</feature>
<keyword evidence="8" id="KW-1185">Reference proteome</keyword>
<evidence type="ECO:0000256" key="3">
    <source>
        <dbReference type="ARBA" id="ARBA00022900"/>
    </source>
</evidence>
<dbReference type="InterPro" id="IPR023795">
    <property type="entry name" value="Serpin_CS"/>
</dbReference>
<evidence type="ECO:0000256" key="5">
    <source>
        <dbReference type="SAM" id="SignalP"/>
    </source>
</evidence>
<dbReference type="EMBL" id="JARQZJ010000032">
    <property type="protein sequence ID" value="KAK9874762.1"/>
    <property type="molecule type" value="Genomic_DNA"/>
</dbReference>
<dbReference type="Proteomes" id="UP001431783">
    <property type="component" value="Unassembled WGS sequence"/>
</dbReference>
<dbReference type="GO" id="GO:0004867">
    <property type="term" value="F:serine-type endopeptidase inhibitor activity"/>
    <property type="evidence" value="ECO:0007669"/>
    <property type="project" value="UniProtKB-KW"/>
</dbReference>
<dbReference type="InterPro" id="IPR023796">
    <property type="entry name" value="Serpin_dom"/>
</dbReference>
<dbReference type="InterPro" id="IPR036186">
    <property type="entry name" value="Serpin_sf"/>
</dbReference>
<keyword evidence="5" id="KW-0732">Signal</keyword>
<gene>
    <name evidence="7" type="ORF">WA026_005571</name>
</gene>